<dbReference type="Proteomes" id="UP000252706">
    <property type="component" value="Unassembled WGS sequence"/>
</dbReference>
<gene>
    <name evidence="1" type="ORF">DS909_02455</name>
</gene>
<protein>
    <recommendedName>
        <fullName evidence="3">Surface antigen domain-containing protein</fullName>
    </recommendedName>
</protein>
<organism evidence="1 2">
    <name type="scientific">Phaeobacter gallaeciensis</name>
    <dbReference type="NCBI Taxonomy" id="60890"/>
    <lineage>
        <taxon>Bacteria</taxon>
        <taxon>Pseudomonadati</taxon>
        <taxon>Pseudomonadota</taxon>
        <taxon>Alphaproteobacteria</taxon>
        <taxon>Rhodobacterales</taxon>
        <taxon>Roseobacteraceae</taxon>
        <taxon>Phaeobacter</taxon>
    </lineage>
</organism>
<dbReference type="OrthoDB" id="7860125at2"/>
<name>A0A366X8L4_9RHOB</name>
<dbReference type="RefSeq" id="WP_113821852.1">
    <property type="nucleotide sequence ID" value="NZ_QOCE01000005.1"/>
</dbReference>
<evidence type="ECO:0000313" key="1">
    <source>
        <dbReference type="EMBL" id="RBW61591.1"/>
    </source>
</evidence>
<evidence type="ECO:0000313" key="2">
    <source>
        <dbReference type="Proteomes" id="UP000252706"/>
    </source>
</evidence>
<reference evidence="1 2" key="1">
    <citation type="submission" date="2018-07" db="EMBL/GenBank/DDBJ databases">
        <title>Modular assembly of carbohydrate-degrading microbial communities in the ocean.</title>
        <authorList>
            <person name="Enke T.N."/>
            <person name="Datta M.S."/>
            <person name="Schwartzman J.A."/>
            <person name="Cermak N."/>
            <person name="Schmitz D.A."/>
            <person name="Barrere J."/>
            <person name="Cordero O.X."/>
        </authorList>
    </citation>
    <scope>NUCLEOTIDE SEQUENCE [LARGE SCALE GENOMIC DNA]</scope>
    <source>
        <strain evidence="1 2">C3M10</strain>
    </source>
</reference>
<dbReference type="EMBL" id="QOCE01000005">
    <property type="protein sequence ID" value="RBW61591.1"/>
    <property type="molecule type" value="Genomic_DNA"/>
</dbReference>
<evidence type="ECO:0008006" key="3">
    <source>
        <dbReference type="Google" id="ProtNLM"/>
    </source>
</evidence>
<proteinExistence type="predicted"/>
<sequence length="118" mass="12847">MKYLISAIFLATVGIVNGQQADAKSLSQMIADTGLSPEDFSLMNAATDALLAKGTPQTGQQQSWSNADTKSKGVVRVQGLRSNCVYLQHQTYPKGRAKPFEMRNRLCKDKSGNWVAVP</sequence>
<dbReference type="AlphaFoldDB" id="A0A366X8L4"/>
<accession>A0A366X8L4</accession>
<comment type="caution">
    <text evidence="1">The sequence shown here is derived from an EMBL/GenBank/DDBJ whole genome shotgun (WGS) entry which is preliminary data.</text>
</comment>